<gene>
    <name evidence="11" type="ORF">FRUB_08201</name>
</gene>
<comment type="subcellular location">
    <subcellularLocation>
        <location evidence="1">Cell membrane</location>
        <topology evidence="1">Multi-pass membrane protein</topology>
    </subcellularLocation>
    <subcellularLocation>
        <location evidence="8">Membrane</location>
        <topology evidence="8">Multi-pass membrane protein</topology>
    </subcellularLocation>
</comment>
<evidence type="ECO:0000256" key="1">
    <source>
        <dbReference type="ARBA" id="ARBA00004651"/>
    </source>
</evidence>
<dbReference type="EMBL" id="NIDE01000017">
    <property type="protein sequence ID" value="OWK35638.1"/>
    <property type="molecule type" value="Genomic_DNA"/>
</dbReference>
<feature type="domain" description="MotA/TolQ/ExbB proton channel" evidence="10">
    <location>
        <begin position="94"/>
        <end position="223"/>
    </location>
</feature>
<evidence type="ECO:0000256" key="3">
    <source>
        <dbReference type="ARBA" id="ARBA00022475"/>
    </source>
</evidence>
<organism evidence="11 12">
    <name type="scientific">Fimbriiglobus ruber</name>
    <dbReference type="NCBI Taxonomy" id="1908690"/>
    <lineage>
        <taxon>Bacteria</taxon>
        <taxon>Pseudomonadati</taxon>
        <taxon>Planctomycetota</taxon>
        <taxon>Planctomycetia</taxon>
        <taxon>Gemmatales</taxon>
        <taxon>Gemmataceae</taxon>
        <taxon>Fimbriiglobus</taxon>
    </lineage>
</organism>
<sequence>MLTVFAQAAAAAPPAQPDVLHSGALRLMLDGGPFMWPILFMAVIATGVIIERLRSLKLIASNTHALRAKVLDLLHADRVEEAIALCAESRGPVPAVLAVGLQRYELLRRSGATPDRIEEQVTKAMDDYGVHITAALERHLPILATISNVAPMVGSVGTVVGMVVLFGDIVAKVGGSESIIKVAAAGIQMKLLVTAFGLLVGIPAYIFHNYFNSVINRFILDVEATATQTLEALTLRLATAEGAQAGPNRPAPAKIS</sequence>
<evidence type="ECO:0000259" key="10">
    <source>
        <dbReference type="Pfam" id="PF01618"/>
    </source>
</evidence>
<protein>
    <submittedName>
        <fullName evidence="11">MotA/TolQ/ExbB proton channel family protein</fullName>
    </submittedName>
</protein>
<evidence type="ECO:0000256" key="6">
    <source>
        <dbReference type="ARBA" id="ARBA00022989"/>
    </source>
</evidence>
<accession>A0A225DAR7</accession>
<dbReference type="Pfam" id="PF01618">
    <property type="entry name" value="MotA_ExbB"/>
    <property type="match status" value="1"/>
</dbReference>
<dbReference type="PANTHER" id="PTHR30625:SF15">
    <property type="entry name" value="BIOPOLYMER TRANSPORT PROTEIN EXBB"/>
    <property type="match status" value="1"/>
</dbReference>
<evidence type="ECO:0000256" key="5">
    <source>
        <dbReference type="ARBA" id="ARBA00022927"/>
    </source>
</evidence>
<keyword evidence="5 8" id="KW-0653">Protein transport</keyword>
<evidence type="ECO:0000256" key="7">
    <source>
        <dbReference type="ARBA" id="ARBA00023136"/>
    </source>
</evidence>
<dbReference type="RefSeq" id="WP_088258808.1">
    <property type="nucleotide sequence ID" value="NZ_NIDE01000017.1"/>
</dbReference>
<dbReference type="GO" id="GO:0017038">
    <property type="term" value="P:protein import"/>
    <property type="evidence" value="ECO:0007669"/>
    <property type="project" value="TreeGrafter"/>
</dbReference>
<keyword evidence="3" id="KW-1003">Cell membrane</keyword>
<evidence type="ECO:0000256" key="4">
    <source>
        <dbReference type="ARBA" id="ARBA00022692"/>
    </source>
</evidence>
<name>A0A225DAR7_9BACT</name>
<comment type="similarity">
    <text evidence="8">Belongs to the exbB/tolQ family.</text>
</comment>
<evidence type="ECO:0000256" key="9">
    <source>
        <dbReference type="SAM" id="Phobius"/>
    </source>
</evidence>
<dbReference type="AlphaFoldDB" id="A0A225DAR7"/>
<comment type="caution">
    <text evidence="11">The sequence shown here is derived from an EMBL/GenBank/DDBJ whole genome shotgun (WGS) entry which is preliminary data.</text>
</comment>
<keyword evidence="2 8" id="KW-0813">Transport</keyword>
<dbReference type="GO" id="GO:0005886">
    <property type="term" value="C:plasma membrane"/>
    <property type="evidence" value="ECO:0007669"/>
    <property type="project" value="UniProtKB-SubCell"/>
</dbReference>
<dbReference type="InterPro" id="IPR050790">
    <property type="entry name" value="ExbB/TolQ_transport"/>
</dbReference>
<keyword evidence="4 9" id="KW-0812">Transmembrane</keyword>
<feature type="transmembrane region" description="Helical" evidence="9">
    <location>
        <begin position="142"/>
        <end position="167"/>
    </location>
</feature>
<dbReference type="OrthoDB" id="4045at2"/>
<dbReference type="PANTHER" id="PTHR30625">
    <property type="entry name" value="PROTEIN TOLQ"/>
    <property type="match status" value="1"/>
</dbReference>
<reference evidence="12" key="1">
    <citation type="submission" date="2017-06" db="EMBL/GenBank/DDBJ databases">
        <title>Genome analysis of Fimbriiglobus ruber SP5, the first member of the order Planctomycetales with confirmed chitinolytic capability.</title>
        <authorList>
            <person name="Ravin N.V."/>
            <person name="Rakitin A.L."/>
            <person name="Ivanova A.A."/>
            <person name="Beletsky A.V."/>
            <person name="Kulichevskaya I.S."/>
            <person name="Mardanov A.V."/>
            <person name="Dedysh S.N."/>
        </authorList>
    </citation>
    <scope>NUCLEOTIDE SEQUENCE [LARGE SCALE GENOMIC DNA]</scope>
    <source>
        <strain evidence="12">SP5</strain>
    </source>
</reference>
<keyword evidence="6 9" id="KW-1133">Transmembrane helix</keyword>
<feature type="transmembrane region" description="Helical" evidence="9">
    <location>
        <begin position="187"/>
        <end position="207"/>
    </location>
</feature>
<dbReference type="Proteomes" id="UP000214646">
    <property type="component" value="Unassembled WGS sequence"/>
</dbReference>
<feature type="transmembrane region" description="Helical" evidence="9">
    <location>
        <begin position="33"/>
        <end position="50"/>
    </location>
</feature>
<evidence type="ECO:0000256" key="8">
    <source>
        <dbReference type="RuleBase" id="RU004057"/>
    </source>
</evidence>
<evidence type="ECO:0000313" key="11">
    <source>
        <dbReference type="EMBL" id="OWK35638.1"/>
    </source>
</evidence>
<dbReference type="InterPro" id="IPR002898">
    <property type="entry name" value="MotA_ExbB_proton_chnl"/>
</dbReference>
<evidence type="ECO:0000313" key="12">
    <source>
        <dbReference type="Proteomes" id="UP000214646"/>
    </source>
</evidence>
<keyword evidence="12" id="KW-1185">Reference proteome</keyword>
<keyword evidence="7 9" id="KW-0472">Membrane</keyword>
<evidence type="ECO:0000256" key="2">
    <source>
        <dbReference type="ARBA" id="ARBA00022448"/>
    </source>
</evidence>
<proteinExistence type="inferred from homology"/>